<evidence type="ECO:0000313" key="3">
    <source>
        <dbReference type="Proteomes" id="UP000002051"/>
    </source>
</evidence>
<accession>A0A0C3WT61</accession>
<dbReference type="EnsemblPlants" id="AES87179">
    <property type="protein sequence ID" value="AES87179"/>
    <property type="gene ID" value="MTR_4g022490"/>
</dbReference>
<dbReference type="HOGENOM" id="CLU_1996011_0_0_1"/>
<reference evidence="2" key="3">
    <citation type="submission" date="2015-04" db="UniProtKB">
        <authorList>
            <consortium name="EnsemblPlants"/>
        </authorList>
    </citation>
    <scope>IDENTIFICATION</scope>
    <source>
        <strain evidence="2">cv. Jemalong A17</strain>
    </source>
</reference>
<dbReference type="EMBL" id="CM001220">
    <property type="protein sequence ID" value="AES87179.2"/>
    <property type="molecule type" value="Genomic_DNA"/>
</dbReference>
<reference evidence="1 3" key="2">
    <citation type="journal article" date="2014" name="BMC Genomics">
        <title>An improved genome release (version Mt4.0) for the model legume Medicago truncatula.</title>
        <authorList>
            <person name="Tang H."/>
            <person name="Krishnakumar V."/>
            <person name="Bidwell S."/>
            <person name="Rosen B."/>
            <person name="Chan A."/>
            <person name="Zhou S."/>
            <person name="Gentzbittel L."/>
            <person name="Childs K.L."/>
            <person name="Yandell M."/>
            <person name="Gundlach H."/>
            <person name="Mayer K.F."/>
            <person name="Schwartz D.C."/>
            <person name="Town C.D."/>
        </authorList>
    </citation>
    <scope>GENOME REANNOTATION</scope>
    <source>
        <strain evidence="2 3">cv. Jemalong A17</strain>
    </source>
</reference>
<dbReference type="AlphaFoldDB" id="G7JUK5"/>
<dbReference type="Proteomes" id="UP000002051">
    <property type="component" value="Chromosome 4"/>
</dbReference>
<organism evidence="1 3">
    <name type="scientific">Medicago truncatula</name>
    <name type="common">Barrel medic</name>
    <name type="synonym">Medicago tribuloides</name>
    <dbReference type="NCBI Taxonomy" id="3880"/>
    <lineage>
        <taxon>Eukaryota</taxon>
        <taxon>Viridiplantae</taxon>
        <taxon>Streptophyta</taxon>
        <taxon>Embryophyta</taxon>
        <taxon>Tracheophyta</taxon>
        <taxon>Spermatophyta</taxon>
        <taxon>Magnoliopsida</taxon>
        <taxon>eudicotyledons</taxon>
        <taxon>Gunneridae</taxon>
        <taxon>Pentapetalae</taxon>
        <taxon>rosids</taxon>
        <taxon>fabids</taxon>
        <taxon>Fabales</taxon>
        <taxon>Fabaceae</taxon>
        <taxon>Papilionoideae</taxon>
        <taxon>50 kb inversion clade</taxon>
        <taxon>NPAAA clade</taxon>
        <taxon>Hologalegina</taxon>
        <taxon>IRL clade</taxon>
        <taxon>Trifolieae</taxon>
        <taxon>Medicago</taxon>
    </lineage>
</organism>
<name>G7JUK5_MEDTR</name>
<reference evidence="1 3" key="1">
    <citation type="journal article" date="2011" name="Nature">
        <title>The Medicago genome provides insight into the evolution of rhizobial symbioses.</title>
        <authorList>
            <person name="Young N.D."/>
            <person name="Debelle F."/>
            <person name="Oldroyd G.E."/>
            <person name="Geurts R."/>
            <person name="Cannon S.B."/>
            <person name="Udvardi M.K."/>
            <person name="Benedito V.A."/>
            <person name="Mayer K.F."/>
            <person name="Gouzy J."/>
            <person name="Schoof H."/>
            <person name="Van de Peer Y."/>
            <person name="Proost S."/>
            <person name="Cook D.R."/>
            <person name="Meyers B.C."/>
            <person name="Spannagl M."/>
            <person name="Cheung F."/>
            <person name="De Mita S."/>
            <person name="Krishnakumar V."/>
            <person name="Gundlach H."/>
            <person name="Zhou S."/>
            <person name="Mudge J."/>
            <person name="Bharti A.K."/>
            <person name="Murray J.D."/>
            <person name="Naoumkina M.A."/>
            <person name="Rosen B."/>
            <person name="Silverstein K.A."/>
            <person name="Tang H."/>
            <person name="Rombauts S."/>
            <person name="Zhao P.X."/>
            <person name="Zhou P."/>
            <person name="Barbe V."/>
            <person name="Bardou P."/>
            <person name="Bechner M."/>
            <person name="Bellec A."/>
            <person name="Berger A."/>
            <person name="Berges H."/>
            <person name="Bidwell S."/>
            <person name="Bisseling T."/>
            <person name="Choisne N."/>
            <person name="Couloux A."/>
            <person name="Denny R."/>
            <person name="Deshpande S."/>
            <person name="Dai X."/>
            <person name="Doyle J.J."/>
            <person name="Dudez A.M."/>
            <person name="Farmer A.D."/>
            <person name="Fouteau S."/>
            <person name="Franken C."/>
            <person name="Gibelin C."/>
            <person name="Gish J."/>
            <person name="Goldstein S."/>
            <person name="Gonzalez A.J."/>
            <person name="Green P.J."/>
            <person name="Hallab A."/>
            <person name="Hartog M."/>
            <person name="Hua A."/>
            <person name="Humphray S.J."/>
            <person name="Jeong D.H."/>
            <person name="Jing Y."/>
            <person name="Jocker A."/>
            <person name="Kenton S.M."/>
            <person name="Kim D.J."/>
            <person name="Klee K."/>
            <person name="Lai H."/>
            <person name="Lang C."/>
            <person name="Lin S."/>
            <person name="Macmil S.L."/>
            <person name="Magdelenat G."/>
            <person name="Matthews L."/>
            <person name="McCorrison J."/>
            <person name="Monaghan E.L."/>
            <person name="Mun J.H."/>
            <person name="Najar F.Z."/>
            <person name="Nicholson C."/>
            <person name="Noirot C."/>
            <person name="O'Bleness M."/>
            <person name="Paule C.R."/>
            <person name="Poulain J."/>
            <person name="Prion F."/>
            <person name="Qin B."/>
            <person name="Qu C."/>
            <person name="Retzel E.F."/>
            <person name="Riddle C."/>
            <person name="Sallet E."/>
            <person name="Samain S."/>
            <person name="Samson N."/>
            <person name="Sanders I."/>
            <person name="Saurat O."/>
            <person name="Scarpelli C."/>
            <person name="Schiex T."/>
            <person name="Segurens B."/>
            <person name="Severin A.J."/>
            <person name="Sherrier D.J."/>
            <person name="Shi R."/>
            <person name="Sims S."/>
            <person name="Singer S.R."/>
            <person name="Sinharoy S."/>
            <person name="Sterck L."/>
            <person name="Viollet A."/>
            <person name="Wang B.B."/>
            <person name="Wang K."/>
            <person name="Wang M."/>
            <person name="Wang X."/>
            <person name="Warfsmann J."/>
            <person name="Weissenbach J."/>
            <person name="White D.D."/>
            <person name="White J.D."/>
            <person name="Wiley G.B."/>
            <person name="Wincker P."/>
            <person name="Xing Y."/>
            <person name="Yang L."/>
            <person name="Yao Z."/>
            <person name="Ying F."/>
            <person name="Zhai J."/>
            <person name="Zhou L."/>
            <person name="Zuber A."/>
            <person name="Denarie J."/>
            <person name="Dixon R.A."/>
            <person name="May G.D."/>
            <person name="Schwartz D.C."/>
            <person name="Rogers J."/>
            <person name="Quetier F."/>
            <person name="Town C.D."/>
            <person name="Roe B.A."/>
        </authorList>
    </citation>
    <scope>NUCLEOTIDE SEQUENCE [LARGE SCALE GENOMIC DNA]</scope>
    <source>
        <strain evidence="1">A17</strain>
        <strain evidence="2 3">cv. Jemalong A17</strain>
    </source>
</reference>
<evidence type="ECO:0000313" key="1">
    <source>
        <dbReference type="EMBL" id="AES87179.2"/>
    </source>
</evidence>
<gene>
    <name evidence="1" type="ordered locus">MTR_4g022490</name>
</gene>
<proteinExistence type="predicted"/>
<keyword evidence="3" id="KW-1185">Reference proteome</keyword>
<sequence length="125" mass="14264">MAEGLLFNMIQKLIGKLGSMRSSKDALDDADDLLDDFNTEDLRRQVMTSNKKAKKFHIFFSSSNQLLFSYKMVQKINELSKRIEALNVGIPNQLVYFRGQNVEFLANVTRKRLKSDTTFLVGPIG</sequence>
<accession>G7JUK5</accession>
<protein>
    <submittedName>
        <fullName evidence="1 2">Uncharacterized protein</fullName>
    </submittedName>
</protein>
<evidence type="ECO:0000313" key="2">
    <source>
        <dbReference type="EnsemblPlants" id="AES87179"/>
    </source>
</evidence>